<keyword evidence="2" id="KW-1185">Reference proteome</keyword>
<reference evidence="1" key="2">
    <citation type="submission" date="2023-05" db="EMBL/GenBank/DDBJ databases">
        <authorList>
            <consortium name="Lawrence Berkeley National Laboratory"/>
            <person name="Steindorff A."/>
            <person name="Hensen N."/>
            <person name="Bonometti L."/>
            <person name="Westerberg I."/>
            <person name="Brannstrom I.O."/>
            <person name="Guillou S."/>
            <person name="Cros-Aarteil S."/>
            <person name="Calhoun S."/>
            <person name="Haridas S."/>
            <person name="Kuo A."/>
            <person name="Mondo S."/>
            <person name="Pangilinan J."/>
            <person name="Riley R."/>
            <person name="Labutti K."/>
            <person name="Andreopoulos B."/>
            <person name="Lipzen A."/>
            <person name="Chen C."/>
            <person name="Yanf M."/>
            <person name="Daum C."/>
            <person name="Ng V."/>
            <person name="Clum A."/>
            <person name="Ohm R."/>
            <person name="Martin F."/>
            <person name="Silar P."/>
            <person name="Natvig D."/>
            <person name="Lalanne C."/>
            <person name="Gautier V."/>
            <person name="Ament-Velasquez S.L."/>
            <person name="Kruys A."/>
            <person name="Hutchinson M.I."/>
            <person name="Powell A.J."/>
            <person name="Barry K."/>
            <person name="Miller A.N."/>
            <person name="Grigoriev I.V."/>
            <person name="Debuchy R."/>
            <person name="Gladieux P."/>
            <person name="Thoren M.H."/>
            <person name="Johannesson H."/>
        </authorList>
    </citation>
    <scope>NUCLEOTIDE SEQUENCE</scope>
    <source>
        <strain evidence="1">CBS 757.83</strain>
    </source>
</reference>
<comment type="caution">
    <text evidence="1">The sequence shown here is derived from an EMBL/GenBank/DDBJ whole genome shotgun (WGS) entry which is preliminary data.</text>
</comment>
<evidence type="ECO:0000313" key="1">
    <source>
        <dbReference type="EMBL" id="KAK4102200.1"/>
    </source>
</evidence>
<accession>A0AAN6Q5K1</accession>
<proteinExistence type="predicted"/>
<gene>
    <name evidence="1" type="ORF">N658DRAFT_355575</name>
</gene>
<sequence>MIHHSYHGKAELTGRILGRIPSGQLPSVFLAHCRSLVSLLRCLTAETHTQWACACAIVSKGETLRREQLFSLLSCHVCATMLTGSGHSRGQAARLWPWARLGWLGHPI</sequence>
<reference evidence="1" key="1">
    <citation type="journal article" date="2023" name="Mol. Phylogenet. Evol.">
        <title>Genome-scale phylogeny and comparative genomics of the fungal order Sordariales.</title>
        <authorList>
            <person name="Hensen N."/>
            <person name="Bonometti L."/>
            <person name="Westerberg I."/>
            <person name="Brannstrom I.O."/>
            <person name="Guillou S."/>
            <person name="Cros-Aarteil S."/>
            <person name="Calhoun S."/>
            <person name="Haridas S."/>
            <person name="Kuo A."/>
            <person name="Mondo S."/>
            <person name="Pangilinan J."/>
            <person name="Riley R."/>
            <person name="LaButti K."/>
            <person name="Andreopoulos B."/>
            <person name="Lipzen A."/>
            <person name="Chen C."/>
            <person name="Yan M."/>
            <person name="Daum C."/>
            <person name="Ng V."/>
            <person name="Clum A."/>
            <person name="Steindorff A."/>
            <person name="Ohm R.A."/>
            <person name="Martin F."/>
            <person name="Silar P."/>
            <person name="Natvig D.O."/>
            <person name="Lalanne C."/>
            <person name="Gautier V."/>
            <person name="Ament-Velasquez S.L."/>
            <person name="Kruys A."/>
            <person name="Hutchinson M.I."/>
            <person name="Powell A.J."/>
            <person name="Barry K."/>
            <person name="Miller A.N."/>
            <person name="Grigoriev I.V."/>
            <person name="Debuchy R."/>
            <person name="Gladieux P."/>
            <person name="Hiltunen Thoren M."/>
            <person name="Johannesson H."/>
        </authorList>
    </citation>
    <scope>NUCLEOTIDE SEQUENCE</scope>
    <source>
        <strain evidence="1">CBS 757.83</strain>
    </source>
</reference>
<evidence type="ECO:0000313" key="2">
    <source>
        <dbReference type="Proteomes" id="UP001305647"/>
    </source>
</evidence>
<dbReference type="Proteomes" id="UP001305647">
    <property type="component" value="Unassembled WGS sequence"/>
</dbReference>
<protein>
    <submittedName>
        <fullName evidence="1">Uncharacterized protein</fullName>
    </submittedName>
</protein>
<dbReference type="AlphaFoldDB" id="A0AAN6Q5K1"/>
<dbReference type="EMBL" id="MU863632">
    <property type="protein sequence ID" value="KAK4102200.1"/>
    <property type="molecule type" value="Genomic_DNA"/>
</dbReference>
<organism evidence="1 2">
    <name type="scientific">Parathielavia hyrcaniae</name>
    <dbReference type="NCBI Taxonomy" id="113614"/>
    <lineage>
        <taxon>Eukaryota</taxon>
        <taxon>Fungi</taxon>
        <taxon>Dikarya</taxon>
        <taxon>Ascomycota</taxon>
        <taxon>Pezizomycotina</taxon>
        <taxon>Sordariomycetes</taxon>
        <taxon>Sordariomycetidae</taxon>
        <taxon>Sordariales</taxon>
        <taxon>Chaetomiaceae</taxon>
        <taxon>Parathielavia</taxon>
    </lineage>
</organism>
<name>A0AAN6Q5K1_9PEZI</name>